<keyword evidence="2" id="KW-0479">Metal-binding</keyword>
<reference evidence="6" key="1">
    <citation type="journal article" date="2017" name="Nat. Ecol. Evol.">
        <title>Genome expansion and lineage-specific genetic innovations in the forest pathogenic fungi Armillaria.</title>
        <authorList>
            <person name="Sipos G."/>
            <person name="Prasanna A.N."/>
            <person name="Walter M.C."/>
            <person name="O'Connor E."/>
            <person name="Balint B."/>
            <person name="Krizsan K."/>
            <person name="Kiss B."/>
            <person name="Hess J."/>
            <person name="Varga T."/>
            <person name="Slot J."/>
            <person name="Riley R."/>
            <person name="Boka B."/>
            <person name="Rigling D."/>
            <person name="Barry K."/>
            <person name="Lee J."/>
            <person name="Mihaltcheva S."/>
            <person name="LaButti K."/>
            <person name="Lipzen A."/>
            <person name="Waldron R."/>
            <person name="Moloney N.M."/>
            <person name="Sperisen C."/>
            <person name="Kredics L."/>
            <person name="Vagvoelgyi C."/>
            <person name="Patrignani A."/>
            <person name="Fitzpatrick D."/>
            <person name="Nagy I."/>
            <person name="Doyle S."/>
            <person name="Anderson J.B."/>
            <person name="Grigoriev I.V."/>
            <person name="Gueldener U."/>
            <person name="Muensterkoetter M."/>
            <person name="Nagy L.G."/>
        </authorList>
    </citation>
    <scope>NUCLEOTIDE SEQUENCE [LARGE SCALE GENOMIC DNA]</scope>
    <source>
        <strain evidence="6">28-4</strain>
    </source>
</reference>
<keyword evidence="2" id="KW-0863">Zinc-finger</keyword>
<dbReference type="AlphaFoldDB" id="A0A2H3BHI1"/>
<evidence type="ECO:0000256" key="2">
    <source>
        <dbReference type="PROSITE-ProRule" id="PRU00047"/>
    </source>
</evidence>
<sequence>MGNGTATTYFQELKKLAKLVGRRRDEDERGVLVKAVRLGVSESYTKFIAFLGHRVPQTYTQWKARIIAMHKERQKKWAFDQVTGSGFCNSHPPLKGSSTTATSHAKAGGVTSSTTAKPTSSAPPQDRQGRWQLVKMTTYHGVGEPMDISMLRREGKCFRCHKKGHLSKDCLDKKEYKDIRLLYTAKQAKTEEKTELKIKEVKETAV</sequence>
<dbReference type="InterPro" id="IPR001878">
    <property type="entry name" value="Znf_CCHC"/>
</dbReference>
<dbReference type="InterPro" id="IPR036875">
    <property type="entry name" value="Znf_CCHC_sf"/>
</dbReference>
<dbReference type="SMART" id="SM00343">
    <property type="entry name" value="ZnF_C2HC"/>
    <property type="match status" value="1"/>
</dbReference>
<dbReference type="GO" id="GO:0006397">
    <property type="term" value="P:mRNA processing"/>
    <property type="evidence" value="ECO:0007669"/>
    <property type="project" value="UniProtKB-KW"/>
</dbReference>
<feature type="region of interest" description="Disordered" evidence="3">
    <location>
        <begin position="90"/>
        <end position="128"/>
    </location>
</feature>
<dbReference type="Gene3D" id="4.10.60.10">
    <property type="entry name" value="Zinc finger, CCHC-type"/>
    <property type="match status" value="1"/>
</dbReference>
<dbReference type="Proteomes" id="UP000218334">
    <property type="component" value="Unassembled WGS sequence"/>
</dbReference>
<proteinExistence type="predicted"/>
<feature type="compositionally biased region" description="Low complexity" evidence="3">
    <location>
        <begin position="111"/>
        <end position="124"/>
    </location>
</feature>
<keyword evidence="2" id="KW-0862">Zinc</keyword>
<organism evidence="5 6">
    <name type="scientific">Armillaria solidipes</name>
    <dbReference type="NCBI Taxonomy" id="1076256"/>
    <lineage>
        <taxon>Eukaryota</taxon>
        <taxon>Fungi</taxon>
        <taxon>Dikarya</taxon>
        <taxon>Basidiomycota</taxon>
        <taxon>Agaricomycotina</taxon>
        <taxon>Agaricomycetes</taxon>
        <taxon>Agaricomycetidae</taxon>
        <taxon>Agaricales</taxon>
        <taxon>Marasmiineae</taxon>
        <taxon>Physalacriaceae</taxon>
        <taxon>Armillaria</taxon>
    </lineage>
</organism>
<dbReference type="SUPFAM" id="SSF57756">
    <property type="entry name" value="Retrovirus zinc finger-like domains"/>
    <property type="match status" value="1"/>
</dbReference>
<evidence type="ECO:0000313" key="5">
    <source>
        <dbReference type="EMBL" id="PBK70289.1"/>
    </source>
</evidence>
<feature type="domain" description="CCHC-type" evidence="4">
    <location>
        <begin position="156"/>
        <end position="170"/>
    </location>
</feature>
<evidence type="ECO:0000256" key="1">
    <source>
        <dbReference type="ARBA" id="ARBA00022664"/>
    </source>
</evidence>
<dbReference type="GO" id="GO:0008270">
    <property type="term" value="F:zinc ion binding"/>
    <property type="evidence" value="ECO:0007669"/>
    <property type="project" value="UniProtKB-KW"/>
</dbReference>
<keyword evidence="1" id="KW-0507">mRNA processing</keyword>
<protein>
    <recommendedName>
        <fullName evidence="4">CCHC-type domain-containing protein</fullName>
    </recommendedName>
</protein>
<dbReference type="EMBL" id="KZ293426">
    <property type="protein sequence ID" value="PBK70289.1"/>
    <property type="molecule type" value="Genomic_DNA"/>
</dbReference>
<dbReference type="PROSITE" id="PS50158">
    <property type="entry name" value="ZF_CCHC"/>
    <property type="match status" value="1"/>
</dbReference>
<keyword evidence="6" id="KW-1185">Reference proteome</keyword>
<evidence type="ECO:0000259" key="4">
    <source>
        <dbReference type="PROSITE" id="PS50158"/>
    </source>
</evidence>
<name>A0A2H3BHI1_9AGAR</name>
<dbReference type="GO" id="GO:0003676">
    <property type="term" value="F:nucleic acid binding"/>
    <property type="evidence" value="ECO:0007669"/>
    <property type="project" value="InterPro"/>
</dbReference>
<evidence type="ECO:0000256" key="3">
    <source>
        <dbReference type="SAM" id="MobiDB-lite"/>
    </source>
</evidence>
<accession>A0A2H3BHI1</accession>
<gene>
    <name evidence="5" type="ORF">ARMSODRAFT_1017840</name>
</gene>
<evidence type="ECO:0000313" key="6">
    <source>
        <dbReference type="Proteomes" id="UP000218334"/>
    </source>
</evidence>